<dbReference type="InterPro" id="IPR018225">
    <property type="entry name" value="Transaldolase_AS"/>
</dbReference>
<dbReference type="PROSITE" id="PS01054">
    <property type="entry name" value="TRANSALDOLASE_1"/>
    <property type="match status" value="1"/>
</dbReference>
<keyword evidence="9 11" id="KW-0704">Schiff base</keyword>
<evidence type="ECO:0000256" key="11">
    <source>
        <dbReference type="HAMAP-Rule" id="MF_00493"/>
    </source>
</evidence>
<dbReference type="PANTHER" id="PTHR10683">
    <property type="entry name" value="TRANSALDOLASE"/>
    <property type="match status" value="1"/>
</dbReference>
<reference evidence="12 13" key="1">
    <citation type="submission" date="2017-10" db="EMBL/GenBank/DDBJ databases">
        <title>Genomics of the genus Arcobacter.</title>
        <authorList>
            <person name="Perez-Cataluna A."/>
            <person name="Figueras M.J."/>
        </authorList>
    </citation>
    <scope>NUCLEOTIDE SEQUENCE [LARGE SCALE GENOMIC DNA]</scope>
    <source>
        <strain evidence="12 13">DSM 24636</strain>
    </source>
</reference>
<evidence type="ECO:0000256" key="9">
    <source>
        <dbReference type="ARBA" id="ARBA00023270"/>
    </source>
</evidence>
<dbReference type="InterPro" id="IPR001585">
    <property type="entry name" value="TAL/FSA"/>
</dbReference>
<name>A0A4Q0Y4E2_9BACT</name>
<organism evidence="12 13">
    <name type="scientific">Halarcobacter anaerophilus</name>
    <dbReference type="NCBI Taxonomy" id="877500"/>
    <lineage>
        <taxon>Bacteria</taxon>
        <taxon>Pseudomonadati</taxon>
        <taxon>Campylobacterota</taxon>
        <taxon>Epsilonproteobacteria</taxon>
        <taxon>Campylobacterales</taxon>
        <taxon>Arcobacteraceae</taxon>
        <taxon>Halarcobacter</taxon>
    </lineage>
</organism>
<evidence type="ECO:0000256" key="4">
    <source>
        <dbReference type="ARBA" id="ARBA00008426"/>
    </source>
</evidence>
<dbReference type="UniPathway" id="UPA00115">
    <property type="reaction ID" value="UER00414"/>
</dbReference>
<evidence type="ECO:0000256" key="3">
    <source>
        <dbReference type="ARBA" id="ARBA00004857"/>
    </source>
</evidence>
<protein>
    <recommendedName>
        <fullName evidence="5 11">Transaldolase</fullName>
        <ecNumber evidence="5 11">2.2.1.2</ecNumber>
    </recommendedName>
</protein>
<dbReference type="RefSeq" id="WP_129082028.1">
    <property type="nucleotide sequence ID" value="NZ_CP041070.1"/>
</dbReference>
<comment type="caution">
    <text evidence="12">The sequence shown here is derived from an EMBL/GenBank/DDBJ whole genome shotgun (WGS) entry which is preliminary data.</text>
</comment>
<dbReference type="SUPFAM" id="SSF51569">
    <property type="entry name" value="Aldolase"/>
    <property type="match status" value="1"/>
</dbReference>
<dbReference type="InterPro" id="IPR004732">
    <property type="entry name" value="Transaldolase_2"/>
</dbReference>
<dbReference type="AlphaFoldDB" id="A0A4Q0Y4E2"/>
<gene>
    <name evidence="11" type="primary">tal</name>
    <name evidence="12" type="ORF">CRV06_07780</name>
</gene>
<dbReference type="PIRSF" id="PIRSF036915">
    <property type="entry name" value="Trnald_Bac_Plnt"/>
    <property type="match status" value="1"/>
</dbReference>
<comment type="subcellular location">
    <subcellularLocation>
        <location evidence="2 11">Cytoplasm</location>
    </subcellularLocation>
</comment>
<dbReference type="NCBIfam" id="TIGR00876">
    <property type="entry name" value="tal_mycobact"/>
    <property type="match status" value="1"/>
</dbReference>
<dbReference type="EC" id="2.2.1.2" evidence="5 11"/>
<dbReference type="STRING" id="877500.GCA_000935065_01580"/>
<keyword evidence="13" id="KW-1185">Reference proteome</keyword>
<comment type="catalytic activity">
    <reaction evidence="10 11">
        <text>D-sedoheptulose 7-phosphate + D-glyceraldehyde 3-phosphate = D-erythrose 4-phosphate + beta-D-fructose 6-phosphate</text>
        <dbReference type="Rhea" id="RHEA:17053"/>
        <dbReference type="ChEBI" id="CHEBI:16897"/>
        <dbReference type="ChEBI" id="CHEBI:57483"/>
        <dbReference type="ChEBI" id="CHEBI:57634"/>
        <dbReference type="ChEBI" id="CHEBI:59776"/>
        <dbReference type="EC" id="2.2.1.2"/>
    </reaction>
</comment>
<dbReference type="NCBIfam" id="NF003026">
    <property type="entry name" value="PRK03903.1"/>
    <property type="match status" value="1"/>
</dbReference>
<dbReference type="Pfam" id="PF00923">
    <property type="entry name" value="TAL_FSA"/>
    <property type="match status" value="1"/>
</dbReference>
<dbReference type="GO" id="GO:0004801">
    <property type="term" value="F:transaldolase activity"/>
    <property type="evidence" value="ECO:0007669"/>
    <property type="project" value="UniProtKB-UniRule"/>
</dbReference>
<dbReference type="PANTHER" id="PTHR10683:SF31">
    <property type="entry name" value="TRANSALDOLASE"/>
    <property type="match status" value="1"/>
</dbReference>
<dbReference type="OrthoDB" id="9809101at2"/>
<dbReference type="InterPro" id="IPR013785">
    <property type="entry name" value="Aldolase_TIM"/>
</dbReference>
<dbReference type="Gene3D" id="3.20.20.70">
    <property type="entry name" value="Aldolase class I"/>
    <property type="match status" value="1"/>
</dbReference>
<feature type="active site" description="Schiff-base intermediate with substrate" evidence="11">
    <location>
        <position position="132"/>
    </location>
</feature>
<dbReference type="GO" id="GO:0006098">
    <property type="term" value="P:pentose-phosphate shunt"/>
    <property type="evidence" value="ECO:0007669"/>
    <property type="project" value="UniProtKB-UniRule"/>
</dbReference>
<dbReference type="EMBL" id="PDKO01000005">
    <property type="protein sequence ID" value="RXJ63151.1"/>
    <property type="molecule type" value="Genomic_DNA"/>
</dbReference>
<evidence type="ECO:0000256" key="5">
    <source>
        <dbReference type="ARBA" id="ARBA00013151"/>
    </source>
</evidence>
<dbReference type="GO" id="GO:0005737">
    <property type="term" value="C:cytoplasm"/>
    <property type="evidence" value="ECO:0007669"/>
    <property type="project" value="UniProtKB-SubCell"/>
</dbReference>
<evidence type="ECO:0000313" key="13">
    <source>
        <dbReference type="Proteomes" id="UP000290191"/>
    </source>
</evidence>
<dbReference type="Proteomes" id="UP000290191">
    <property type="component" value="Unassembled WGS sequence"/>
</dbReference>
<dbReference type="GO" id="GO:0005975">
    <property type="term" value="P:carbohydrate metabolic process"/>
    <property type="evidence" value="ECO:0007669"/>
    <property type="project" value="InterPro"/>
</dbReference>
<evidence type="ECO:0000313" key="12">
    <source>
        <dbReference type="EMBL" id="RXJ63151.1"/>
    </source>
</evidence>
<evidence type="ECO:0000256" key="1">
    <source>
        <dbReference type="ARBA" id="ARBA00003518"/>
    </source>
</evidence>
<proteinExistence type="inferred from homology"/>
<accession>A0A4Q0Y4E2</accession>
<keyword evidence="7 11" id="KW-0808">Transferase</keyword>
<comment type="pathway">
    <text evidence="3 11">Carbohydrate degradation; pentose phosphate pathway; D-glyceraldehyde 3-phosphate and beta-D-fructose 6-phosphate from D-ribose 5-phosphate and D-xylulose 5-phosphate (non-oxidative stage): step 2/3.</text>
</comment>
<keyword evidence="6 11" id="KW-0963">Cytoplasm</keyword>
<evidence type="ECO:0000256" key="8">
    <source>
        <dbReference type="ARBA" id="ARBA00023126"/>
    </source>
</evidence>
<comment type="function">
    <text evidence="1 11">Transaldolase is important for the balance of metabolites in the pentose-phosphate pathway.</text>
</comment>
<comment type="similarity">
    <text evidence="4 11">Belongs to the transaldolase family. Type 2 subfamily.</text>
</comment>
<evidence type="ECO:0000256" key="7">
    <source>
        <dbReference type="ARBA" id="ARBA00022679"/>
    </source>
</evidence>
<evidence type="ECO:0000256" key="10">
    <source>
        <dbReference type="ARBA" id="ARBA00048810"/>
    </source>
</evidence>
<keyword evidence="8 11" id="KW-0570">Pentose shunt</keyword>
<sequence length="331" mass="36937">MSLKEDINFSLWCDFIERDFLENRFKDLINDEIIHGATSNPAIFESSISNSVAYGQQLQMLQANEAKTIYEELALTDIKRAAELLNDLYVENQNDGFISIEVDPELCDDTKGTIEEGIRLNSTIGAENVMIKVPATQAGYEAMKELTSQGINVNATLIFSPQQAIECAKALNEGIKLSNKDTKAVISVFVSRLDRMCDSELFAKGLKKGKLGIINATKCYHEVEKIGNKNIRTLFASTGVKGNDLEGSYYVDNLIYPNSINTAPLATIDQWLENGKKEPSEIPSEEKCDKYFKTLKESKVDVQAVYTKLLNDGLGAFKNSFKDLLKKLQKD</sequence>
<dbReference type="HAMAP" id="MF_00493">
    <property type="entry name" value="Transaldolase_2"/>
    <property type="match status" value="1"/>
</dbReference>
<evidence type="ECO:0000256" key="2">
    <source>
        <dbReference type="ARBA" id="ARBA00004496"/>
    </source>
</evidence>
<evidence type="ECO:0000256" key="6">
    <source>
        <dbReference type="ARBA" id="ARBA00022490"/>
    </source>
</evidence>